<evidence type="ECO:0000313" key="2">
    <source>
        <dbReference type="EMBL" id="PUU72714.1"/>
    </source>
</evidence>
<proteinExistence type="predicted"/>
<gene>
    <name evidence="2" type="ORF">B9Z19DRAFT_1136901</name>
</gene>
<dbReference type="AlphaFoldDB" id="A0A2T6ZBC0"/>
<comment type="caution">
    <text evidence="2">The sequence shown here is derived from an EMBL/GenBank/DDBJ whole genome shotgun (WGS) entry which is preliminary data.</text>
</comment>
<organism evidence="2 3">
    <name type="scientific">Tuber borchii</name>
    <name type="common">White truffle</name>
    <dbReference type="NCBI Taxonomy" id="42251"/>
    <lineage>
        <taxon>Eukaryota</taxon>
        <taxon>Fungi</taxon>
        <taxon>Dikarya</taxon>
        <taxon>Ascomycota</taxon>
        <taxon>Pezizomycotina</taxon>
        <taxon>Pezizomycetes</taxon>
        <taxon>Pezizales</taxon>
        <taxon>Tuberaceae</taxon>
        <taxon>Tuber</taxon>
    </lineage>
</organism>
<dbReference type="Proteomes" id="UP000244722">
    <property type="component" value="Unassembled WGS sequence"/>
</dbReference>
<dbReference type="EMBL" id="NESQ01000478">
    <property type="protein sequence ID" value="PUU72714.1"/>
    <property type="molecule type" value="Genomic_DNA"/>
</dbReference>
<protein>
    <submittedName>
        <fullName evidence="2">Uncharacterized protein</fullName>
    </submittedName>
</protein>
<sequence length="351" mass="38828">MDAIAEVTVFVVDITAKTDIHKPPPGRNGNQGPPRSRPHSYLCGGVRGAVHIQLLNLNGTEAIYPSQYDILAVGLEVVDKNGSEINESGERILVPNIYISKVLRDEAVGVPGVLCAFIQQERFPHQMGVKLLATAETKLTGVMPGIDRVLPDFCSFMTINISYLLELEVPRFFNSLKNVNIKLYRICDSLEWSAAGSSRDLDFLDTLDPGTAATIPQMFRLSDWAELYSTGSMTRKSVPLEPGDNQDFCEEVIHQICGCVADLSLLLDIWNMSVCGNFQDPNCPIVADAEHLFYNYMSKSIDAPANPFEYFQRGVRTAFDLLDSEVVSYMTTVGTQFPFPEAVMSSPTRTN</sequence>
<dbReference type="STRING" id="42251.A0A2T6ZBC0"/>
<name>A0A2T6ZBC0_TUBBO</name>
<evidence type="ECO:0000313" key="3">
    <source>
        <dbReference type="Proteomes" id="UP000244722"/>
    </source>
</evidence>
<feature type="region of interest" description="Disordered" evidence="1">
    <location>
        <begin position="19"/>
        <end position="40"/>
    </location>
</feature>
<keyword evidence="3" id="KW-1185">Reference proteome</keyword>
<dbReference type="OrthoDB" id="5319158at2759"/>
<evidence type="ECO:0000256" key="1">
    <source>
        <dbReference type="SAM" id="MobiDB-lite"/>
    </source>
</evidence>
<reference evidence="2 3" key="1">
    <citation type="submission" date="2017-04" db="EMBL/GenBank/DDBJ databases">
        <title>Draft genome sequence of Tuber borchii Vittad., a whitish edible truffle.</title>
        <authorList>
            <consortium name="DOE Joint Genome Institute"/>
            <person name="Murat C."/>
            <person name="Kuo A."/>
            <person name="Barry K.W."/>
            <person name="Clum A."/>
            <person name="Dockter R.B."/>
            <person name="Fauchery L."/>
            <person name="Iotti M."/>
            <person name="Kohler A."/>
            <person name="Labutti K."/>
            <person name="Lindquist E.A."/>
            <person name="Lipzen A."/>
            <person name="Ohm R.A."/>
            <person name="Wang M."/>
            <person name="Grigoriev I.V."/>
            <person name="Zambonelli A."/>
            <person name="Martin F.M."/>
        </authorList>
    </citation>
    <scope>NUCLEOTIDE SEQUENCE [LARGE SCALE GENOMIC DNA]</scope>
    <source>
        <strain evidence="2 3">Tbo3840</strain>
    </source>
</reference>
<accession>A0A2T6ZBC0</accession>